<dbReference type="AlphaFoldDB" id="A0A7J8LBC9"/>
<dbReference type="Proteomes" id="UP000593572">
    <property type="component" value="Unassembled WGS sequence"/>
</dbReference>
<evidence type="ECO:0000313" key="1">
    <source>
        <dbReference type="EMBL" id="MBA0549733.1"/>
    </source>
</evidence>
<accession>A0A7J8LBC9</accession>
<sequence>MAIMDFLVNKMGYSSTLVAKQSSVLSRRV</sequence>
<reference evidence="1 2" key="1">
    <citation type="journal article" date="2019" name="Genome Biol. Evol.">
        <title>Insights into the evolution of the New World diploid cottons (Gossypium, subgenus Houzingenia) based on genome sequencing.</title>
        <authorList>
            <person name="Grover C.E."/>
            <person name="Arick M.A. 2nd"/>
            <person name="Thrash A."/>
            <person name="Conover J.L."/>
            <person name="Sanders W.S."/>
            <person name="Peterson D.G."/>
            <person name="Frelichowski J.E."/>
            <person name="Scheffler J.A."/>
            <person name="Scheffler B.E."/>
            <person name="Wendel J.F."/>
        </authorList>
    </citation>
    <scope>NUCLEOTIDE SEQUENCE [LARGE SCALE GENOMIC DNA]</scope>
    <source>
        <strain evidence="1">157</strain>
        <tissue evidence="1">Leaf</tissue>
    </source>
</reference>
<comment type="caution">
    <text evidence="1">The sequence shown here is derived from an EMBL/GenBank/DDBJ whole genome shotgun (WGS) entry which is preliminary data.</text>
</comment>
<name>A0A7J8LBC9_9ROSI</name>
<proteinExistence type="predicted"/>
<evidence type="ECO:0000313" key="2">
    <source>
        <dbReference type="Proteomes" id="UP000593572"/>
    </source>
</evidence>
<protein>
    <submittedName>
        <fullName evidence="1">Uncharacterized protein</fullName>
    </submittedName>
</protein>
<keyword evidence="2" id="KW-1185">Reference proteome</keyword>
<organism evidence="1 2">
    <name type="scientific">Gossypium lobatum</name>
    <dbReference type="NCBI Taxonomy" id="34289"/>
    <lineage>
        <taxon>Eukaryota</taxon>
        <taxon>Viridiplantae</taxon>
        <taxon>Streptophyta</taxon>
        <taxon>Embryophyta</taxon>
        <taxon>Tracheophyta</taxon>
        <taxon>Spermatophyta</taxon>
        <taxon>Magnoliopsida</taxon>
        <taxon>eudicotyledons</taxon>
        <taxon>Gunneridae</taxon>
        <taxon>Pentapetalae</taxon>
        <taxon>rosids</taxon>
        <taxon>malvids</taxon>
        <taxon>Malvales</taxon>
        <taxon>Malvaceae</taxon>
        <taxon>Malvoideae</taxon>
        <taxon>Gossypium</taxon>
    </lineage>
</organism>
<gene>
    <name evidence="1" type="ORF">Golob_020749</name>
</gene>
<dbReference type="EMBL" id="JABEZX010000002">
    <property type="protein sequence ID" value="MBA0549733.1"/>
    <property type="molecule type" value="Genomic_DNA"/>
</dbReference>